<evidence type="ECO:0000313" key="3">
    <source>
        <dbReference type="Proteomes" id="UP000053789"/>
    </source>
</evidence>
<feature type="compositionally biased region" description="Acidic residues" evidence="1">
    <location>
        <begin position="256"/>
        <end position="266"/>
    </location>
</feature>
<dbReference type="GeneID" id="27705740"/>
<reference evidence="2" key="1">
    <citation type="submission" date="2015-01" db="EMBL/GenBank/DDBJ databases">
        <title>The Genome Sequence of Cladophialophora bantiana CBS 173.52.</title>
        <authorList>
            <consortium name="The Broad Institute Genomics Platform"/>
            <person name="Cuomo C."/>
            <person name="de Hoog S."/>
            <person name="Gorbushina A."/>
            <person name="Stielow B."/>
            <person name="Teixiera M."/>
            <person name="Abouelleil A."/>
            <person name="Chapman S.B."/>
            <person name="Priest M."/>
            <person name="Young S.K."/>
            <person name="Wortman J."/>
            <person name="Nusbaum C."/>
            <person name="Birren B."/>
        </authorList>
    </citation>
    <scope>NUCLEOTIDE SEQUENCE [LARGE SCALE GENOMIC DNA]</scope>
    <source>
        <strain evidence="2">CBS 173.52</strain>
    </source>
</reference>
<protein>
    <submittedName>
        <fullName evidence="2">Uncharacterized protein</fullName>
    </submittedName>
</protein>
<sequence>MEAYVTFNSDIVSSLLNPVSGTVSGTEEQRHPWRARSLQTFDKPFLRLWDRCSGSRPNADGCMRSRANRGRLDTFKSRKDSLTIHIDHSNWTPTPYISFIDSPSEIEELASLRTRRGRGPMTLTVIDPDERVRNGLPVLNVGDEMEYYDIPDPYKNPIEIIGHWQWDDLIVNENWYQEIIIPAFGRARQAATAESLSNLFTGLSLSTDPSDPTNFFHGFSESSSEELTWDFEDEVVNEGYDSDAANYLLLEMTGSDTDDEAEESNASDDAIKVLEGD</sequence>
<dbReference type="RefSeq" id="XP_016613250.1">
    <property type="nucleotide sequence ID" value="XM_016770517.1"/>
</dbReference>
<gene>
    <name evidence="2" type="ORF">Z519_12812</name>
</gene>
<dbReference type="HOGENOM" id="CLU_079676_0_0_1"/>
<dbReference type="Proteomes" id="UP000053789">
    <property type="component" value="Unassembled WGS sequence"/>
</dbReference>
<accession>A0A0D2E8Z9</accession>
<name>A0A0D2E8Z9_CLAB1</name>
<dbReference type="EMBL" id="KN847023">
    <property type="protein sequence ID" value="KIW86581.1"/>
    <property type="molecule type" value="Genomic_DNA"/>
</dbReference>
<dbReference type="OrthoDB" id="3483554at2759"/>
<organism evidence="2 3">
    <name type="scientific">Cladophialophora bantiana (strain ATCC 10958 / CBS 173.52 / CDC B-1940 / NIH 8579)</name>
    <name type="common">Xylohypha bantiana</name>
    <dbReference type="NCBI Taxonomy" id="1442370"/>
    <lineage>
        <taxon>Eukaryota</taxon>
        <taxon>Fungi</taxon>
        <taxon>Dikarya</taxon>
        <taxon>Ascomycota</taxon>
        <taxon>Pezizomycotina</taxon>
        <taxon>Eurotiomycetes</taxon>
        <taxon>Chaetothyriomycetidae</taxon>
        <taxon>Chaetothyriales</taxon>
        <taxon>Herpotrichiellaceae</taxon>
        <taxon>Cladophialophora</taxon>
    </lineage>
</organism>
<feature type="region of interest" description="Disordered" evidence="1">
    <location>
        <begin position="255"/>
        <end position="277"/>
    </location>
</feature>
<proteinExistence type="predicted"/>
<dbReference type="AlphaFoldDB" id="A0A0D2E8Z9"/>
<evidence type="ECO:0000313" key="2">
    <source>
        <dbReference type="EMBL" id="KIW86581.1"/>
    </source>
</evidence>
<keyword evidence="3" id="KW-1185">Reference proteome</keyword>
<evidence type="ECO:0000256" key="1">
    <source>
        <dbReference type="SAM" id="MobiDB-lite"/>
    </source>
</evidence>
<dbReference type="VEuPathDB" id="FungiDB:Z519_12812"/>